<name>A0A5J5ICF0_9BACT</name>
<dbReference type="Proteomes" id="UP000326903">
    <property type="component" value="Unassembled WGS sequence"/>
</dbReference>
<evidence type="ECO:0000256" key="9">
    <source>
        <dbReference type="PIRSR" id="PIRSR001589-2"/>
    </source>
</evidence>
<dbReference type="GO" id="GO:0005829">
    <property type="term" value="C:cytosol"/>
    <property type="evidence" value="ECO:0007669"/>
    <property type="project" value="TreeGrafter"/>
</dbReference>
<reference evidence="11 12" key="1">
    <citation type="submission" date="2019-09" db="EMBL/GenBank/DDBJ databases">
        <title>Draft genome sequence of Ginsengibacter sp. BR5-29.</title>
        <authorList>
            <person name="Im W.-T."/>
        </authorList>
    </citation>
    <scope>NUCLEOTIDE SEQUENCE [LARGE SCALE GENOMIC DNA]</scope>
    <source>
        <strain evidence="11 12">BR5-29</strain>
    </source>
</reference>
<keyword evidence="8" id="KW-0061">Asparagine biosynthesis</keyword>
<comment type="catalytic activity">
    <reaction evidence="7">
        <text>L-aspartate + L-glutamine + ATP + H2O = L-asparagine + L-glutamate + AMP + diphosphate + H(+)</text>
        <dbReference type="Rhea" id="RHEA:12228"/>
        <dbReference type="ChEBI" id="CHEBI:15377"/>
        <dbReference type="ChEBI" id="CHEBI:15378"/>
        <dbReference type="ChEBI" id="CHEBI:29985"/>
        <dbReference type="ChEBI" id="CHEBI:29991"/>
        <dbReference type="ChEBI" id="CHEBI:30616"/>
        <dbReference type="ChEBI" id="CHEBI:33019"/>
        <dbReference type="ChEBI" id="CHEBI:58048"/>
        <dbReference type="ChEBI" id="CHEBI:58359"/>
        <dbReference type="ChEBI" id="CHEBI:456215"/>
        <dbReference type="EC" id="6.3.5.4"/>
    </reaction>
</comment>
<keyword evidence="8" id="KW-0028">Amino-acid biosynthesis</keyword>
<dbReference type="Gene3D" id="3.60.20.10">
    <property type="entry name" value="Glutamine Phosphoribosylpyrophosphate, subunit 1, domain 1"/>
    <property type="match status" value="1"/>
</dbReference>
<dbReference type="InterPro" id="IPR051786">
    <property type="entry name" value="ASN_synthetase/amidase"/>
</dbReference>
<dbReference type="InterPro" id="IPR001962">
    <property type="entry name" value="Asn_synthase"/>
</dbReference>
<organism evidence="11 12">
    <name type="scientific">Ginsengibacter hankyongi</name>
    <dbReference type="NCBI Taxonomy" id="2607284"/>
    <lineage>
        <taxon>Bacteria</taxon>
        <taxon>Pseudomonadati</taxon>
        <taxon>Bacteroidota</taxon>
        <taxon>Chitinophagia</taxon>
        <taxon>Chitinophagales</taxon>
        <taxon>Chitinophagaceae</taxon>
        <taxon>Ginsengibacter</taxon>
    </lineage>
</organism>
<dbReference type="PANTHER" id="PTHR43284:SF1">
    <property type="entry name" value="ASPARAGINE SYNTHETASE"/>
    <property type="match status" value="1"/>
</dbReference>
<dbReference type="Gene3D" id="3.40.50.620">
    <property type="entry name" value="HUPs"/>
    <property type="match status" value="1"/>
</dbReference>
<evidence type="ECO:0000256" key="7">
    <source>
        <dbReference type="ARBA" id="ARBA00048741"/>
    </source>
</evidence>
<dbReference type="InterPro" id="IPR006426">
    <property type="entry name" value="Asn_synth_AEB"/>
</dbReference>
<evidence type="ECO:0000256" key="5">
    <source>
        <dbReference type="ARBA" id="ARBA00022840"/>
    </source>
</evidence>
<dbReference type="SUPFAM" id="SSF52402">
    <property type="entry name" value="Adenine nucleotide alpha hydrolases-like"/>
    <property type="match status" value="1"/>
</dbReference>
<evidence type="ECO:0000259" key="10">
    <source>
        <dbReference type="PROSITE" id="PS51278"/>
    </source>
</evidence>
<evidence type="ECO:0000256" key="4">
    <source>
        <dbReference type="ARBA" id="ARBA00022741"/>
    </source>
</evidence>
<dbReference type="PIRSF" id="PIRSF001589">
    <property type="entry name" value="Asn_synthetase_glu-h"/>
    <property type="match status" value="1"/>
</dbReference>
<dbReference type="GO" id="GO:0006529">
    <property type="term" value="P:asparagine biosynthetic process"/>
    <property type="evidence" value="ECO:0007669"/>
    <property type="project" value="UniProtKB-KW"/>
</dbReference>
<dbReference type="SUPFAM" id="SSF56235">
    <property type="entry name" value="N-terminal nucleophile aminohydrolases (Ntn hydrolases)"/>
    <property type="match status" value="1"/>
</dbReference>
<protein>
    <recommendedName>
        <fullName evidence="3">asparagine synthase (glutamine-hydrolyzing)</fullName>
        <ecNumber evidence="3">6.3.5.4</ecNumber>
    </recommendedName>
</protein>
<comment type="caution">
    <text evidence="11">The sequence shown here is derived from an EMBL/GenBank/DDBJ whole genome shotgun (WGS) entry which is preliminary data.</text>
</comment>
<comment type="pathway">
    <text evidence="1">Amino-acid biosynthesis; L-asparagine biosynthesis; L-asparagine from L-aspartate (L-Gln route): step 1/1.</text>
</comment>
<keyword evidence="12" id="KW-1185">Reference proteome</keyword>
<evidence type="ECO:0000313" key="11">
    <source>
        <dbReference type="EMBL" id="KAA9036371.1"/>
    </source>
</evidence>
<accession>A0A5J5ICF0</accession>
<evidence type="ECO:0000256" key="2">
    <source>
        <dbReference type="ARBA" id="ARBA00005752"/>
    </source>
</evidence>
<feature type="active site" description="For GATase activity" evidence="8">
    <location>
        <position position="11"/>
    </location>
</feature>
<dbReference type="CDD" id="cd01991">
    <property type="entry name" value="Asn_synthase_B_C"/>
    <property type="match status" value="1"/>
</dbReference>
<gene>
    <name evidence="11" type="primary">asnB</name>
    <name evidence="11" type="ORF">FW778_19270</name>
</gene>
<evidence type="ECO:0000313" key="12">
    <source>
        <dbReference type="Proteomes" id="UP000326903"/>
    </source>
</evidence>
<dbReference type="EC" id="6.3.5.4" evidence="3"/>
<feature type="domain" description="Glutamine amidotransferase type-2" evidence="10">
    <location>
        <begin position="11"/>
        <end position="222"/>
    </location>
</feature>
<dbReference type="InterPro" id="IPR014729">
    <property type="entry name" value="Rossmann-like_a/b/a_fold"/>
</dbReference>
<evidence type="ECO:0000256" key="8">
    <source>
        <dbReference type="PIRSR" id="PIRSR001589-1"/>
    </source>
</evidence>
<evidence type="ECO:0000256" key="3">
    <source>
        <dbReference type="ARBA" id="ARBA00012737"/>
    </source>
</evidence>
<dbReference type="InterPro" id="IPR017932">
    <property type="entry name" value="GATase_2_dom"/>
</dbReference>
<feature type="binding site" evidence="9">
    <location>
        <position position="111"/>
    </location>
    <ligand>
        <name>L-glutamine</name>
        <dbReference type="ChEBI" id="CHEBI:58359"/>
    </ligand>
</feature>
<keyword evidence="4 9" id="KW-0547">Nucleotide-binding</keyword>
<dbReference type="GO" id="GO:0004066">
    <property type="term" value="F:asparagine synthase (glutamine-hydrolyzing) activity"/>
    <property type="evidence" value="ECO:0007669"/>
    <property type="project" value="UniProtKB-EC"/>
</dbReference>
<comment type="similarity">
    <text evidence="2">Belongs to the asparagine synthetase family.</text>
</comment>
<proteinExistence type="inferred from homology"/>
<dbReference type="InterPro" id="IPR033738">
    <property type="entry name" value="AsnB_N"/>
</dbReference>
<feature type="binding site" evidence="9">
    <location>
        <begin position="370"/>
        <end position="371"/>
    </location>
    <ligand>
        <name>ATP</name>
        <dbReference type="ChEBI" id="CHEBI:30616"/>
    </ligand>
</feature>
<dbReference type="Pfam" id="PF00733">
    <property type="entry name" value="Asn_synthase"/>
    <property type="match status" value="1"/>
</dbReference>
<sequence>MIHYQFSIILCRIAGIANKSLSLPSLEAMVTQMCNLQQHGGPDDAGVYSCPESNLVLGHRRLALLDLSPAGHQPMVYGDRYIISFNGEIYNFPELKKELMQAGMIFHTQCDTEVILAAFARWNTQGFARLKGMFAFALYDTIEKDLYLVRDPSGIKPLYYSVSDTSIEFASEMRAFAASGNKSENQHWPVFQLAYGHVPEPVTTLLGVKPLHKGCFYKYNLSTGVSSYQSFTHYSYSNSITDVSAARLAIKNALHNAVGRHLLSDAPIGVFLSGGIDSGIITTLASGFQHRHLKTLSLYFKEEQFSEKKYQDSIIDQIHCKHYQHLLTETEFNACFPAILQDMDMPSCDGINTWFISKYAKQQGLKAVLSGIGGDELFGGYPSFNRISIAGRLQRIPSRVLLQAKQNADKRMNRLTYLSLEGIKGKYLFLRGQYIPRQIARQLGATEKQVWSILEEHPALPSLSRLLPKNQASWMELNMYMQNQLLRDADVMSMAHGVEIRVPFLDEEVIKTALSVTPAVKYSGRIPKQLLIDAFKNKLPEVVWNRQKMGFSLPFTQWLHKSAFVKDTMESGNAAARNNYKDFKEGKLHWIHLMSLIILQTRGVS</sequence>
<evidence type="ECO:0000256" key="1">
    <source>
        <dbReference type="ARBA" id="ARBA00005187"/>
    </source>
</evidence>
<keyword evidence="5 9" id="KW-0067">ATP-binding</keyword>
<dbReference type="EMBL" id="VYQF01000008">
    <property type="protein sequence ID" value="KAA9036371.1"/>
    <property type="molecule type" value="Genomic_DNA"/>
</dbReference>
<keyword evidence="11" id="KW-0436">Ligase</keyword>
<dbReference type="GO" id="GO:0005524">
    <property type="term" value="F:ATP binding"/>
    <property type="evidence" value="ECO:0007669"/>
    <property type="project" value="UniProtKB-KW"/>
</dbReference>
<dbReference type="AlphaFoldDB" id="A0A5J5ICF0"/>
<evidence type="ECO:0000256" key="6">
    <source>
        <dbReference type="ARBA" id="ARBA00022962"/>
    </source>
</evidence>
<dbReference type="CDD" id="cd00712">
    <property type="entry name" value="AsnB"/>
    <property type="match status" value="1"/>
</dbReference>
<dbReference type="NCBIfam" id="TIGR01536">
    <property type="entry name" value="asn_synth_AEB"/>
    <property type="match status" value="1"/>
</dbReference>
<dbReference type="PROSITE" id="PS51278">
    <property type="entry name" value="GATASE_TYPE_2"/>
    <property type="match status" value="1"/>
</dbReference>
<keyword evidence="6 8" id="KW-0315">Glutamine amidotransferase</keyword>
<dbReference type="Pfam" id="PF13537">
    <property type="entry name" value="GATase_7"/>
    <property type="match status" value="1"/>
</dbReference>
<dbReference type="InterPro" id="IPR029055">
    <property type="entry name" value="Ntn_hydrolases_N"/>
</dbReference>
<dbReference type="PANTHER" id="PTHR43284">
    <property type="entry name" value="ASPARAGINE SYNTHETASE (GLUTAMINE-HYDROLYZING)"/>
    <property type="match status" value="1"/>
</dbReference>